<dbReference type="AlphaFoldDB" id="A0A6A7A3Y8"/>
<proteinExistence type="predicted"/>
<feature type="compositionally biased region" description="Low complexity" evidence="1">
    <location>
        <begin position="113"/>
        <end position="131"/>
    </location>
</feature>
<organism evidence="3 4">
    <name type="scientific">Ophiobolus disseminans</name>
    <dbReference type="NCBI Taxonomy" id="1469910"/>
    <lineage>
        <taxon>Eukaryota</taxon>
        <taxon>Fungi</taxon>
        <taxon>Dikarya</taxon>
        <taxon>Ascomycota</taxon>
        <taxon>Pezizomycotina</taxon>
        <taxon>Dothideomycetes</taxon>
        <taxon>Pleosporomycetidae</taxon>
        <taxon>Pleosporales</taxon>
        <taxon>Pleosporineae</taxon>
        <taxon>Phaeosphaeriaceae</taxon>
        <taxon>Ophiobolus</taxon>
    </lineage>
</organism>
<accession>A0A6A7A3Y8</accession>
<gene>
    <name evidence="3" type="ORF">CC86DRAFT_465677</name>
</gene>
<evidence type="ECO:0000313" key="3">
    <source>
        <dbReference type="EMBL" id="KAF2827846.1"/>
    </source>
</evidence>
<evidence type="ECO:0008006" key="5">
    <source>
        <dbReference type="Google" id="ProtNLM"/>
    </source>
</evidence>
<feature type="transmembrane region" description="Helical" evidence="2">
    <location>
        <begin position="64"/>
        <end position="89"/>
    </location>
</feature>
<evidence type="ECO:0000256" key="1">
    <source>
        <dbReference type="SAM" id="MobiDB-lite"/>
    </source>
</evidence>
<protein>
    <recommendedName>
        <fullName evidence="5">Apple domain-containing protein</fullName>
    </recommendedName>
</protein>
<dbReference type="EMBL" id="MU006223">
    <property type="protein sequence ID" value="KAF2827846.1"/>
    <property type="molecule type" value="Genomic_DNA"/>
</dbReference>
<sequence length="252" mass="26277">MADAPQVAYEDAHPEVYQREAGLEHQQAPQNPEVHAYYGKADAYEEHVPVRATPTILGIRRRNFWILAVIAAVIVAATISGSVGGAMAVRDSGSKADQVVQQTPTPTSAQPIPTSSPTGTSAAPASSGSATSSKYVPILASAVPLIDISCPSSSSPPLKSFNGKQYACTENRNIVGNDITGISAYSLQQCIDACSTMNTRDGKKCAAVTIGPDLAHAYEINNGANCWLKEKSSPTISYTVNDVGGTIAILAG</sequence>
<keyword evidence="2" id="KW-1133">Transmembrane helix</keyword>
<name>A0A6A7A3Y8_9PLEO</name>
<keyword evidence="2" id="KW-0812">Transmembrane</keyword>
<keyword evidence="4" id="KW-1185">Reference proteome</keyword>
<reference evidence="3" key="1">
    <citation type="journal article" date="2020" name="Stud. Mycol.">
        <title>101 Dothideomycetes genomes: a test case for predicting lifestyles and emergence of pathogens.</title>
        <authorList>
            <person name="Haridas S."/>
            <person name="Albert R."/>
            <person name="Binder M."/>
            <person name="Bloem J."/>
            <person name="Labutti K."/>
            <person name="Salamov A."/>
            <person name="Andreopoulos B."/>
            <person name="Baker S."/>
            <person name="Barry K."/>
            <person name="Bills G."/>
            <person name="Bluhm B."/>
            <person name="Cannon C."/>
            <person name="Castanera R."/>
            <person name="Culley D."/>
            <person name="Daum C."/>
            <person name="Ezra D."/>
            <person name="Gonzalez J."/>
            <person name="Henrissat B."/>
            <person name="Kuo A."/>
            <person name="Liang C."/>
            <person name="Lipzen A."/>
            <person name="Lutzoni F."/>
            <person name="Magnuson J."/>
            <person name="Mondo S."/>
            <person name="Nolan M."/>
            <person name="Ohm R."/>
            <person name="Pangilinan J."/>
            <person name="Park H.-J."/>
            <person name="Ramirez L."/>
            <person name="Alfaro M."/>
            <person name="Sun H."/>
            <person name="Tritt A."/>
            <person name="Yoshinaga Y."/>
            <person name="Zwiers L.-H."/>
            <person name="Turgeon B."/>
            <person name="Goodwin S."/>
            <person name="Spatafora J."/>
            <person name="Crous P."/>
            <person name="Grigoriev I."/>
        </authorList>
    </citation>
    <scope>NUCLEOTIDE SEQUENCE</scope>
    <source>
        <strain evidence="3">CBS 113818</strain>
    </source>
</reference>
<keyword evidence="2" id="KW-0472">Membrane</keyword>
<feature type="compositionally biased region" description="Polar residues" evidence="1">
    <location>
        <begin position="99"/>
        <end position="112"/>
    </location>
</feature>
<evidence type="ECO:0000313" key="4">
    <source>
        <dbReference type="Proteomes" id="UP000799424"/>
    </source>
</evidence>
<dbReference type="Proteomes" id="UP000799424">
    <property type="component" value="Unassembled WGS sequence"/>
</dbReference>
<feature type="region of interest" description="Disordered" evidence="1">
    <location>
        <begin position="94"/>
        <end position="131"/>
    </location>
</feature>
<dbReference type="OrthoDB" id="5358884at2759"/>
<evidence type="ECO:0000256" key="2">
    <source>
        <dbReference type="SAM" id="Phobius"/>
    </source>
</evidence>